<keyword evidence="1" id="KW-0732">Signal</keyword>
<evidence type="ECO:0000313" key="2">
    <source>
        <dbReference type="EMBL" id="MBA9072351.1"/>
    </source>
</evidence>
<dbReference type="Pfam" id="PF04402">
    <property type="entry name" value="SIMPL"/>
    <property type="match status" value="1"/>
</dbReference>
<sequence length="234" mass="26013">MKTLSLITLLLLTSHNLLSQEKNFIDHPYIETTANSDTLVVPDNIYITIVLNESDSKNKKSTEELETTLEQTLKKLNINTQKDLSLLDYSSDFKKYFLKGQNILKSKNYSLLVHDAVIAGKVLAALENVGISNVEIAKTEYSKAEELVENLKSSAILKAKKYANKLANPIGQKVGKAIFISDTSSTPFNLQGQVAGIQIRGAASIYGNRATEPILIDFQKLKFETQVTVRFTLE</sequence>
<keyword evidence="3" id="KW-1185">Reference proteome</keyword>
<dbReference type="Gene3D" id="3.30.70.2970">
    <property type="entry name" value="Protein of unknown function (DUF541), domain 2"/>
    <property type="match status" value="1"/>
</dbReference>
<evidence type="ECO:0008006" key="4">
    <source>
        <dbReference type="Google" id="ProtNLM"/>
    </source>
</evidence>
<gene>
    <name evidence="2" type="ORF">GGR22_000477</name>
</gene>
<comment type="caution">
    <text evidence="2">The sequence shown here is derived from an EMBL/GenBank/DDBJ whole genome shotgun (WGS) entry which is preliminary data.</text>
</comment>
<evidence type="ECO:0000313" key="3">
    <source>
        <dbReference type="Proteomes" id="UP000555003"/>
    </source>
</evidence>
<dbReference type="InterPro" id="IPR007497">
    <property type="entry name" value="SIMPL/DUF541"/>
</dbReference>
<evidence type="ECO:0000256" key="1">
    <source>
        <dbReference type="SAM" id="SignalP"/>
    </source>
</evidence>
<organism evidence="2 3">
    <name type="scientific">Flavobacterium gossypii</name>
    <dbReference type="NCBI Taxonomy" id="1646119"/>
    <lineage>
        <taxon>Bacteria</taxon>
        <taxon>Pseudomonadati</taxon>
        <taxon>Bacteroidota</taxon>
        <taxon>Flavobacteriia</taxon>
        <taxon>Flavobacteriales</taxon>
        <taxon>Flavobacteriaceae</taxon>
        <taxon>Flavobacterium</taxon>
    </lineage>
</organism>
<name>A0ABR6DLY8_9FLAO</name>
<dbReference type="Proteomes" id="UP000555003">
    <property type="component" value="Unassembled WGS sequence"/>
</dbReference>
<dbReference type="Gene3D" id="3.30.110.170">
    <property type="entry name" value="Protein of unknown function (DUF541), domain 1"/>
    <property type="match status" value="1"/>
</dbReference>
<proteinExistence type="predicted"/>
<dbReference type="RefSeq" id="WP_182492415.1">
    <property type="nucleotide sequence ID" value="NZ_JACJIS010000001.1"/>
</dbReference>
<protein>
    <recommendedName>
        <fullName evidence="4">DUF541 domain-containing protein</fullName>
    </recommendedName>
</protein>
<feature type="signal peptide" evidence="1">
    <location>
        <begin position="1"/>
        <end position="19"/>
    </location>
</feature>
<accession>A0ABR6DLY8</accession>
<dbReference type="EMBL" id="JACJIS010000001">
    <property type="protein sequence ID" value="MBA9072351.1"/>
    <property type="molecule type" value="Genomic_DNA"/>
</dbReference>
<feature type="chain" id="PRO_5045596170" description="DUF541 domain-containing protein" evidence="1">
    <location>
        <begin position="20"/>
        <end position="234"/>
    </location>
</feature>
<reference evidence="2 3" key="1">
    <citation type="submission" date="2020-08" db="EMBL/GenBank/DDBJ databases">
        <title>Genomic Encyclopedia of Type Strains, Phase IV (KMG-IV): sequencing the most valuable type-strain genomes for metagenomic binning, comparative biology and taxonomic classification.</title>
        <authorList>
            <person name="Goeker M."/>
        </authorList>
    </citation>
    <scope>NUCLEOTIDE SEQUENCE [LARGE SCALE GENOMIC DNA]</scope>
    <source>
        <strain evidence="2 3">DSM 100397</strain>
    </source>
</reference>